<protein>
    <submittedName>
        <fullName evidence="1">Uncharacterized protein</fullName>
    </submittedName>
</protein>
<dbReference type="Proteomes" id="UP001597511">
    <property type="component" value="Unassembled WGS sequence"/>
</dbReference>
<organism evidence="1 2">
    <name type="scientific">Terrimonas rubra</name>
    <dbReference type="NCBI Taxonomy" id="1035890"/>
    <lineage>
        <taxon>Bacteria</taxon>
        <taxon>Pseudomonadati</taxon>
        <taxon>Bacteroidota</taxon>
        <taxon>Chitinophagia</taxon>
        <taxon>Chitinophagales</taxon>
        <taxon>Chitinophagaceae</taxon>
        <taxon>Terrimonas</taxon>
    </lineage>
</organism>
<proteinExistence type="predicted"/>
<dbReference type="RefSeq" id="WP_386103314.1">
    <property type="nucleotide sequence ID" value="NZ_JBHUOZ010000003.1"/>
</dbReference>
<comment type="caution">
    <text evidence="1">The sequence shown here is derived from an EMBL/GenBank/DDBJ whole genome shotgun (WGS) entry which is preliminary data.</text>
</comment>
<keyword evidence="2" id="KW-1185">Reference proteome</keyword>
<sequence length="109" mass="12542">MTIEEIENNYHKELLDRRDDAKNFKGQVAGRHPDQLSNIEINAKVQGFIECYRLFESSFFDIDYMKRAFLVGVILGENEPGGNKLDAFNVLIKSIKKHCSNDLPNNQSH</sequence>
<gene>
    <name evidence="1" type="ORF">ACFS6H_20015</name>
</gene>
<evidence type="ECO:0000313" key="2">
    <source>
        <dbReference type="Proteomes" id="UP001597511"/>
    </source>
</evidence>
<reference evidence="2" key="1">
    <citation type="journal article" date="2019" name="Int. J. Syst. Evol. Microbiol.">
        <title>The Global Catalogue of Microorganisms (GCM) 10K type strain sequencing project: providing services to taxonomists for standard genome sequencing and annotation.</title>
        <authorList>
            <consortium name="The Broad Institute Genomics Platform"/>
            <consortium name="The Broad Institute Genome Sequencing Center for Infectious Disease"/>
            <person name="Wu L."/>
            <person name="Ma J."/>
        </authorList>
    </citation>
    <scope>NUCLEOTIDE SEQUENCE [LARGE SCALE GENOMIC DNA]</scope>
    <source>
        <strain evidence="2">KCTC 23299</strain>
    </source>
</reference>
<dbReference type="EMBL" id="JBHUOZ010000003">
    <property type="protein sequence ID" value="MFD2922017.1"/>
    <property type="molecule type" value="Genomic_DNA"/>
</dbReference>
<name>A0ABW6AB55_9BACT</name>
<evidence type="ECO:0000313" key="1">
    <source>
        <dbReference type="EMBL" id="MFD2922017.1"/>
    </source>
</evidence>
<accession>A0ABW6AB55</accession>